<keyword evidence="1" id="KW-0805">Transcription regulation</keyword>
<reference evidence="8" key="1">
    <citation type="submission" date="2016-10" db="EMBL/GenBank/DDBJ databases">
        <authorList>
            <person name="Varghese N."/>
            <person name="Submissions S."/>
        </authorList>
    </citation>
    <scope>NUCLEOTIDE SEQUENCE [LARGE SCALE GENOMIC DNA]</scope>
    <source>
        <strain evidence="8">Nm10</strain>
    </source>
</reference>
<reference evidence="6" key="2">
    <citation type="submission" date="2016-10" db="EMBL/GenBank/DDBJ databases">
        <authorList>
            <person name="de Groot N.N."/>
        </authorList>
    </citation>
    <scope>NUCLEOTIDE SEQUENCE [LARGE SCALE GENOMIC DNA]</scope>
    <source>
        <strain evidence="6">Nm10</strain>
    </source>
</reference>
<dbReference type="InterPro" id="IPR014710">
    <property type="entry name" value="RmlC-like_jellyroll"/>
</dbReference>
<dbReference type="GO" id="GO:0005829">
    <property type="term" value="C:cytosol"/>
    <property type="evidence" value="ECO:0007669"/>
    <property type="project" value="TreeGrafter"/>
</dbReference>
<gene>
    <name evidence="5" type="ORF">C8R28_10851</name>
    <name evidence="6" type="ORF">SAMN05216406_1932</name>
    <name evidence="7" type="ORF">SAMN06297164_0737</name>
</gene>
<dbReference type="InterPro" id="IPR050397">
    <property type="entry name" value="Env_Response_Regulators"/>
</dbReference>
<evidence type="ECO:0000313" key="8">
    <source>
        <dbReference type="Proteomes" id="UP000182882"/>
    </source>
</evidence>
<dbReference type="EMBL" id="FNLN01000093">
    <property type="protein sequence ID" value="SDU38434.1"/>
    <property type="molecule type" value="Genomic_DNA"/>
</dbReference>
<evidence type="ECO:0000313" key="10">
    <source>
        <dbReference type="Proteomes" id="UP000244110"/>
    </source>
</evidence>
<dbReference type="PANTHER" id="PTHR24567">
    <property type="entry name" value="CRP FAMILY TRANSCRIPTIONAL REGULATORY PROTEIN"/>
    <property type="match status" value="1"/>
</dbReference>
<evidence type="ECO:0000256" key="1">
    <source>
        <dbReference type="ARBA" id="ARBA00023015"/>
    </source>
</evidence>
<organism evidence="5 10">
    <name type="scientific">Nitrosomonas ureae</name>
    <dbReference type="NCBI Taxonomy" id="44577"/>
    <lineage>
        <taxon>Bacteria</taxon>
        <taxon>Pseudomonadati</taxon>
        <taxon>Pseudomonadota</taxon>
        <taxon>Betaproteobacteria</taxon>
        <taxon>Nitrosomonadales</taxon>
        <taxon>Nitrosomonadaceae</taxon>
        <taxon>Nitrosomonas</taxon>
    </lineage>
</organism>
<dbReference type="GO" id="GO:0016301">
    <property type="term" value="F:kinase activity"/>
    <property type="evidence" value="ECO:0007669"/>
    <property type="project" value="UniProtKB-KW"/>
</dbReference>
<evidence type="ECO:0000256" key="3">
    <source>
        <dbReference type="ARBA" id="ARBA00023163"/>
    </source>
</evidence>
<sequence>MSTVEEVAAKIQNQLLAALPQNEFDVIKPSLRLVDLEMDQVLWEMDERRKHIYFPTTVMICMLYDTEDGNSIEVGMTGRQGMVGIVTFVGDARMAKRAVVMNPGQAYVMEAKYAEKFFEELPCFQEICLCYTQTLIVQLSQSIICNRLHSIEQQLCRYLLIYNDTLRSTVFNLTQARISQVLGVRRESVSLAATQLQEKGLIKRTRGKIELLDRKGLLATTCECYGVVREQNERILGKYFAQYDLVK</sequence>
<dbReference type="Proteomes" id="UP000244110">
    <property type="component" value="Unassembled WGS sequence"/>
</dbReference>
<dbReference type="InterPro" id="IPR012318">
    <property type="entry name" value="HTH_CRP"/>
</dbReference>
<dbReference type="Gene3D" id="2.60.120.10">
    <property type="entry name" value="Jelly Rolls"/>
    <property type="match status" value="1"/>
</dbReference>
<dbReference type="RefSeq" id="WP_062557721.1">
    <property type="nucleotide sequence ID" value="NZ_CP013341.1"/>
</dbReference>
<dbReference type="Pfam" id="PF00027">
    <property type="entry name" value="cNMP_binding"/>
    <property type="match status" value="1"/>
</dbReference>
<evidence type="ECO:0000259" key="4">
    <source>
        <dbReference type="PROSITE" id="PS51063"/>
    </source>
</evidence>
<dbReference type="PROSITE" id="PS51063">
    <property type="entry name" value="HTH_CRP_2"/>
    <property type="match status" value="1"/>
</dbReference>
<dbReference type="InterPro" id="IPR036390">
    <property type="entry name" value="WH_DNA-bd_sf"/>
</dbReference>
<reference evidence="5 10" key="4">
    <citation type="submission" date="2018-04" db="EMBL/GenBank/DDBJ databases">
        <title>Active sludge and wastewater microbial communities from Klosterneuburg, Austria.</title>
        <authorList>
            <person name="Wagner M."/>
        </authorList>
    </citation>
    <scope>NUCLEOTIDE SEQUENCE [LARGE SCALE GENOMIC DNA]</scope>
    <source>
        <strain evidence="5 10">Nm4</strain>
    </source>
</reference>
<dbReference type="Proteomes" id="UP000219335">
    <property type="component" value="Unassembled WGS sequence"/>
</dbReference>
<accession>A0A0S3AG29</accession>
<feature type="domain" description="HTH crp-type" evidence="4">
    <location>
        <begin position="149"/>
        <end position="215"/>
    </location>
</feature>
<reference evidence="7 9" key="3">
    <citation type="submission" date="2017-09" db="EMBL/GenBank/DDBJ databases">
        <authorList>
            <person name="Ehlers B."/>
            <person name="Leendertz F.H."/>
        </authorList>
    </citation>
    <scope>NUCLEOTIDE SEQUENCE [LARGE SCALE GENOMIC DNA]</scope>
    <source>
        <strain evidence="7 9">Nm42</strain>
    </source>
</reference>
<keyword evidence="7" id="KW-0808">Transferase</keyword>
<dbReference type="SMART" id="SM00419">
    <property type="entry name" value="HTH_CRP"/>
    <property type="match status" value="1"/>
</dbReference>
<name>A0A0S3AG29_9PROT</name>
<dbReference type="EMBL" id="OCMU01000001">
    <property type="protein sequence ID" value="SOD16762.1"/>
    <property type="molecule type" value="Genomic_DNA"/>
</dbReference>
<dbReference type="EMBL" id="QAOL01000085">
    <property type="protein sequence ID" value="PTQ76753.1"/>
    <property type="molecule type" value="Genomic_DNA"/>
</dbReference>
<dbReference type="InterPro" id="IPR000595">
    <property type="entry name" value="cNMP-bd_dom"/>
</dbReference>
<dbReference type="GO" id="GO:0003700">
    <property type="term" value="F:DNA-binding transcription factor activity"/>
    <property type="evidence" value="ECO:0007669"/>
    <property type="project" value="TreeGrafter"/>
</dbReference>
<dbReference type="SUPFAM" id="SSF51206">
    <property type="entry name" value="cAMP-binding domain-like"/>
    <property type="match status" value="1"/>
</dbReference>
<dbReference type="KEGG" id="nur:ATY38_01415"/>
<dbReference type="Pfam" id="PF13545">
    <property type="entry name" value="HTH_Crp_2"/>
    <property type="match status" value="1"/>
</dbReference>
<dbReference type="Proteomes" id="UP000182882">
    <property type="component" value="Unassembled WGS sequence"/>
</dbReference>
<dbReference type="GO" id="GO:0003677">
    <property type="term" value="F:DNA binding"/>
    <property type="evidence" value="ECO:0007669"/>
    <property type="project" value="UniProtKB-KW"/>
</dbReference>
<keyword evidence="8" id="KW-1185">Reference proteome</keyword>
<evidence type="ECO:0000313" key="9">
    <source>
        <dbReference type="Proteomes" id="UP000219335"/>
    </source>
</evidence>
<dbReference type="AlphaFoldDB" id="A0A0S3AG29"/>
<keyword evidence="7" id="KW-0418">Kinase</keyword>
<dbReference type="SUPFAM" id="SSF46785">
    <property type="entry name" value="Winged helix' DNA-binding domain"/>
    <property type="match status" value="1"/>
</dbReference>
<evidence type="ECO:0000256" key="2">
    <source>
        <dbReference type="ARBA" id="ARBA00023125"/>
    </source>
</evidence>
<evidence type="ECO:0000313" key="6">
    <source>
        <dbReference type="EMBL" id="SDU38434.1"/>
    </source>
</evidence>
<proteinExistence type="predicted"/>
<protein>
    <submittedName>
        <fullName evidence="5">CRP-like cAMP-binding protein</fullName>
    </submittedName>
    <submittedName>
        <fullName evidence="6">Transcriptional regulator, Crp/Fnr family</fullName>
    </submittedName>
    <submittedName>
        <fullName evidence="7">cAMP-binding domain of CRP or a regulatory subunit of cAMP-dependent protein kinases</fullName>
    </submittedName>
</protein>
<evidence type="ECO:0000313" key="5">
    <source>
        <dbReference type="EMBL" id="PTQ76753.1"/>
    </source>
</evidence>
<keyword evidence="2" id="KW-0238">DNA-binding</keyword>
<keyword evidence="3" id="KW-0804">Transcription</keyword>
<evidence type="ECO:0000313" key="7">
    <source>
        <dbReference type="EMBL" id="SOD16762.1"/>
    </source>
</evidence>
<dbReference type="InterPro" id="IPR018490">
    <property type="entry name" value="cNMP-bd_dom_sf"/>
</dbReference>
<dbReference type="PANTHER" id="PTHR24567:SF74">
    <property type="entry name" value="HTH-TYPE TRANSCRIPTIONAL REGULATOR ARCR"/>
    <property type="match status" value="1"/>
</dbReference>